<dbReference type="Gene3D" id="1.10.3210.10">
    <property type="entry name" value="Hypothetical protein af1432"/>
    <property type="match status" value="1"/>
</dbReference>
<organism evidence="1 2">
    <name type="scientific">Pseudomonas nitroreducens</name>
    <dbReference type="NCBI Taxonomy" id="46680"/>
    <lineage>
        <taxon>Bacteria</taxon>
        <taxon>Pseudomonadati</taxon>
        <taxon>Pseudomonadota</taxon>
        <taxon>Gammaproteobacteria</taxon>
        <taxon>Pseudomonadales</taxon>
        <taxon>Pseudomonadaceae</taxon>
        <taxon>Pseudomonas</taxon>
    </lineage>
</organism>
<dbReference type="CDD" id="cd00077">
    <property type="entry name" value="HDc"/>
    <property type="match status" value="1"/>
</dbReference>
<dbReference type="SUPFAM" id="SSF109604">
    <property type="entry name" value="HD-domain/PDEase-like"/>
    <property type="match status" value="1"/>
</dbReference>
<reference evidence="1 2" key="1">
    <citation type="submission" date="2020-08" db="EMBL/GenBank/DDBJ databases">
        <title>Functional genomics of gut bacteria from endangered species of beetles.</title>
        <authorList>
            <person name="Carlos-Shanley C."/>
        </authorList>
    </citation>
    <scope>NUCLEOTIDE SEQUENCE [LARGE SCALE GENOMIC DNA]</scope>
    <source>
        <strain evidence="1 2">S00179</strain>
    </source>
</reference>
<dbReference type="EMBL" id="JACHLI010000001">
    <property type="protein sequence ID" value="MBB4861292.1"/>
    <property type="molecule type" value="Genomic_DNA"/>
</dbReference>
<gene>
    <name evidence="1" type="ORF">HNP46_000103</name>
</gene>
<evidence type="ECO:0000313" key="1">
    <source>
        <dbReference type="EMBL" id="MBB4861292.1"/>
    </source>
</evidence>
<proteinExistence type="predicted"/>
<evidence type="ECO:0000313" key="2">
    <source>
        <dbReference type="Proteomes" id="UP000566995"/>
    </source>
</evidence>
<protein>
    <recommendedName>
        <fullName evidence="3">HD domain-containing protein</fullName>
    </recommendedName>
</protein>
<dbReference type="RefSeq" id="WP_184585564.1">
    <property type="nucleotide sequence ID" value="NZ_JACHLI010000001.1"/>
</dbReference>
<accession>A0A7W7NZJ8</accession>
<evidence type="ECO:0008006" key="3">
    <source>
        <dbReference type="Google" id="ProtNLM"/>
    </source>
</evidence>
<dbReference type="Proteomes" id="UP000566995">
    <property type="component" value="Unassembled WGS sequence"/>
</dbReference>
<dbReference type="Pfam" id="PF12917">
    <property type="entry name" value="YfbR-like"/>
    <property type="match status" value="1"/>
</dbReference>
<dbReference type="InterPro" id="IPR003607">
    <property type="entry name" value="HD/PDEase_dom"/>
</dbReference>
<dbReference type="AlphaFoldDB" id="A0A7W7NZJ8"/>
<name>A0A7W7NZJ8_PSENT</name>
<comment type="caution">
    <text evidence="1">The sequence shown here is derived from an EMBL/GenBank/DDBJ whole genome shotgun (WGS) entry which is preliminary data.</text>
</comment>
<sequence length="244" mass="28189">MVLQVSDFSLANVAHTADTKRWHKARSHRLQMLAEHAYRVTIFCQYLAEIIDPMMDAETELKLLHKALWHDTAETITGDLPTPIKRLLAAFFPKDQNPIDDLELSVCAPYRRAHEAAEGSYLEVILKLADIMDAHHFIRYEGRGRSAKDIAKERKNAFGQYVDKGKALWPQYNWDGAHEIHRRLFTDELVELDFNEMAIGNSTDHRLFVPIQQKKNPTCGEGSWFSTWTRHSFIARSIRSLMGR</sequence>